<keyword evidence="2" id="KW-0479">Metal-binding</keyword>
<dbReference type="OrthoDB" id="1936865at2759"/>
<dbReference type="Proteomes" id="UP000230069">
    <property type="component" value="Unassembled WGS sequence"/>
</dbReference>
<evidence type="ECO:0000259" key="5">
    <source>
        <dbReference type="Pfam" id="PF03936"/>
    </source>
</evidence>
<dbReference type="InterPro" id="IPR008949">
    <property type="entry name" value="Isoprenoid_synthase_dom_sf"/>
</dbReference>
<dbReference type="STRING" id="218851.A0A2G5DQK0"/>
<comment type="cofactor">
    <cofactor evidence="1">
        <name>Mg(2+)</name>
        <dbReference type="ChEBI" id="CHEBI:18420"/>
    </cofactor>
</comment>
<protein>
    <submittedName>
        <fullName evidence="6">Uncharacterized protein</fullName>
    </submittedName>
</protein>
<evidence type="ECO:0000313" key="6">
    <source>
        <dbReference type="EMBL" id="PIA45801.1"/>
    </source>
</evidence>
<dbReference type="InterPro" id="IPR044814">
    <property type="entry name" value="Terpene_cyclase_plant_C1"/>
</dbReference>
<dbReference type="SUPFAM" id="SSF48239">
    <property type="entry name" value="Terpenoid cyclases/Protein prenyltransferases"/>
    <property type="match status" value="1"/>
</dbReference>
<dbReference type="InterPro" id="IPR008930">
    <property type="entry name" value="Terpenoid_cyclase/PrenylTrfase"/>
</dbReference>
<evidence type="ECO:0000313" key="7">
    <source>
        <dbReference type="Proteomes" id="UP000230069"/>
    </source>
</evidence>
<dbReference type="AlphaFoldDB" id="A0A2G5DQK0"/>
<dbReference type="PANTHER" id="PTHR31225:SF252">
    <property type="entry name" value="TERPENE SYNTHASE 12-RELATED"/>
    <property type="match status" value="1"/>
</dbReference>
<dbReference type="SFLD" id="SFLDG01019">
    <property type="entry name" value="Terpene_Cyclase_Like_1_C_Termi"/>
    <property type="match status" value="1"/>
</dbReference>
<reference evidence="6 7" key="1">
    <citation type="submission" date="2017-09" db="EMBL/GenBank/DDBJ databases">
        <title>WGS assembly of Aquilegia coerulea Goldsmith.</title>
        <authorList>
            <person name="Hodges S."/>
            <person name="Kramer E."/>
            <person name="Nordborg M."/>
            <person name="Tomkins J."/>
            <person name="Borevitz J."/>
            <person name="Derieg N."/>
            <person name="Yan J."/>
            <person name="Mihaltcheva S."/>
            <person name="Hayes R.D."/>
            <person name="Rokhsar D."/>
        </authorList>
    </citation>
    <scope>NUCLEOTIDE SEQUENCE [LARGE SCALE GENOMIC DNA]</scope>
    <source>
        <strain evidence="7">cv. Goldsmith</strain>
    </source>
</reference>
<dbReference type="InterPro" id="IPR036965">
    <property type="entry name" value="Terpene_synth_N_sf"/>
</dbReference>
<evidence type="ECO:0000256" key="2">
    <source>
        <dbReference type="ARBA" id="ARBA00022723"/>
    </source>
</evidence>
<sequence>MALFQLNTLPKFSFQTQLSLPKQFPLGRMAANKVAFSTAANVYAAQIVDAPTERRSANWKPSIWDHDFIKTLKNDYTGEVYVRRADSLKDKIRQLLINVHDKKKSPLGLLELIDNIQRLGLEHIFQDDIHQALGFVEEINPAEMKYNLHATALRFRLFRQEGFSVSQDVFKVFKDRRGNFMEHITQDVKGMLSLYEASYLGVDGEDILDEAKVFAHKHLKDIKGNIDPNLKEQVNHSLDLPLNYQINRLEARWYIDAYSRTENANYNLLELAKLEYNMVQSAHQKDAIEMSRWWKNLDLLKTLPFARNRLVECFIWSVGAAYEPQHNYCREVITKLVCLITIIDDVYDVYSTLDEAKLFTDAVERWDANAVEDLPDYMKLCFLALYNTINEFAYDTLKESGLNIIPCLKQTWVRHCKAYLLEATWFHSGYKPTLEEYLDNASVSVGVPLILVNVFFAMHPKITKEALLFLKSYPDLIRLSSMVVRLTDDLGTSTAELERGDNIKSIQCYMNDKGVTEEVAREYIRDLTDETWKKLNEVMWADSPVSREFIKVCVHKARAAEAMYQYGDGHGDPSNVSKSRVLSLLVDTIPVM</sequence>
<gene>
    <name evidence="6" type="ORF">AQUCO_01600203v1</name>
</gene>
<accession>A0A2G5DQK0</accession>
<dbReference type="EMBL" id="KZ305033">
    <property type="protein sequence ID" value="PIA45801.1"/>
    <property type="molecule type" value="Genomic_DNA"/>
</dbReference>
<proteinExistence type="predicted"/>
<dbReference type="FunFam" id="1.50.10.130:FF:000001">
    <property type="entry name" value="Isoprene synthase, chloroplastic"/>
    <property type="match status" value="1"/>
</dbReference>
<dbReference type="InParanoid" id="A0A2G5DQK0"/>
<organism evidence="6 7">
    <name type="scientific">Aquilegia coerulea</name>
    <name type="common">Rocky mountain columbine</name>
    <dbReference type="NCBI Taxonomy" id="218851"/>
    <lineage>
        <taxon>Eukaryota</taxon>
        <taxon>Viridiplantae</taxon>
        <taxon>Streptophyta</taxon>
        <taxon>Embryophyta</taxon>
        <taxon>Tracheophyta</taxon>
        <taxon>Spermatophyta</taxon>
        <taxon>Magnoliopsida</taxon>
        <taxon>Ranunculales</taxon>
        <taxon>Ranunculaceae</taxon>
        <taxon>Thalictroideae</taxon>
        <taxon>Aquilegia</taxon>
    </lineage>
</organism>
<dbReference type="InterPro" id="IPR001906">
    <property type="entry name" value="Terpene_synth_N"/>
</dbReference>
<keyword evidence="7" id="KW-1185">Reference proteome</keyword>
<dbReference type="FunCoup" id="A0A2G5DQK0">
    <property type="interactions" value="250"/>
</dbReference>
<dbReference type="Gene3D" id="1.10.600.10">
    <property type="entry name" value="Farnesyl Diphosphate Synthase"/>
    <property type="match status" value="1"/>
</dbReference>
<dbReference type="GO" id="GO:0016102">
    <property type="term" value="P:diterpenoid biosynthetic process"/>
    <property type="evidence" value="ECO:0007669"/>
    <property type="project" value="InterPro"/>
</dbReference>
<dbReference type="SFLD" id="SFLDS00005">
    <property type="entry name" value="Isoprenoid_Synthase_Type_I"/>
    <property type="match status" value="1"/>
</dbReference>
<evidence type="ECO:0000256" key="1">
    <source>
        <dbReference type="ARBA" id="ARBA00001946"/>
    </source>
</evidence>
<dbReference type="Pfam" id="PF03936">
    <property type="entry name" value="Terpene_synth_C"/>
    <property type="match status" value="1"/>
</dbReference>
<dbReference type="InterPro" id="IPR034741">
    <property type="entry name" value="Terpene_cyclase-like_1_C"/>
</dbReference>
<feature type="domain" description="Terpene synthase metal-binding" evidence="5">
    <location>
        <begin position="295"/>
        <end position="534"/>
    </location>
</feature>
<dbReference type="Gene3D" id="1.50.10.130">
    <property type="entry name" value="Terpene synthase, N-terminal domain"/>
    <property type="match status" value="1"/>
</dbReference>
<dbReference type="FunFam" id="1.10.600.10:FF:000007">
    <property type="entry name" value="Isoprene synthase, chloroplastic"/>
    <property type="match status" value="1"/>
</dbReference>
<name>A0A2G5DQK0_AQUCA</name>
<dbReference type="GO" id="GO:0000287">
    <property type="term" value="F:magnesium ion binding"/>
    <property type="evidence" value="ECO:0007669"/>
    <property type="project" value="InterPro"/>
</dbReference>
<dbReference type="Pfam" id="PF01397">
    <property type="entry name" value="Terpene_synth"/>
    <property type="match status" value="1"/>
</dbReference>
<evidence type="ECO:0000256" key="3">
    <source>
        <dbReference type="ARBA" id="ARBA00022842"/>
    </source>
</evidence>
<keyword evidence="3" id="KW-0460">Magnesium</keyword>
<dbReference type="InterPro" id="IPR005630">
    <property type="entry name" value="Terpene_synthase_metal-bd"/>
</dbReference>
<dbReference type="CDD" id="cd00684">
    <property type="entry name" value="Terpene_cyclase_plant_C1"/>
    <property type="match status" value="1"/>
</dbReference>
<dbReference type="SUPFAM" id="SSF48576">
    <property type="entry name" value="Terpenoid synthases"/>
    <property type="match status" value="1"/>
</dbReference>
<evidence type="ECO:0000259" key="4">
    <source>
        <dbReference type="Pfam" id="PF01397"/>
    </source>
</evidence>
<dbReference type="InterPro" id="IPR050148">
    <property type="entry name" value="Terpene_synthase-like"/>
</dbReference>
<dbReference type="GO" id="GO:0010333">
    <property type="term" value="F:terpene synthase activity"/>
    <property type="evidence" value="ECO:0007669"/>
    <property type="project" value="InterPro"/>
</dbReference>
<feature type="domain" description="Terpene synthase N-terminal" evidence="4">
    <location>
        <begin position="63"/>
        <end position="238"/>
    </location>
</feature>
<dbReference type="PANTHER" id="PTHR31225">
    <property type="entry name" value="OS04G0344100 PROTEIN-RELATED"/>
    <property type="match status" value="1"/>
</dbReference>